<dbReference type="AlphaFoldDB" id="A0A367VCZ4"/>
<dbReference type="RefSeq" id="WP_062957787.1">
    <property type="nucleotide sequence ID" value="NZ_JPWB01000003.1"/>
</dbReference>
<dbReference type="Proteomes" id="UP000253061">
    <property type="component" value="Unassembled WGS sequence"/>
</dbReference>
<evidence type="ECO:0000313" key="2">
    <source>
        <dbReference type="Proteomes" id="UP000253061"/>
    </source>
</evidence>
<comment type="caution">
    <text evidence="1">The sequence shown here is derived from an EMBL/GenBank/DDBJ whole genome shotgun (WGS) entry which is preliminary data.</text>
</comment>
<accession>A0A367VCZ4</accession>
<reference evidence="1 2" key="1">
    <citation type="submission" date="2014-07" db="EMBL/GenBank/DDBJ databases">
        <title>Draft genome sequence of Thalassospira profundimaris R8-17.</title>
        <authorList>
            <person name="Lai Q."/>
            <person name="Shao Z."/>
        </authorList>
    </citation>
    <scope>NUCLEOTIDE SEQUENCE [LARGE SCALE GENOMIC DNA]</scope>
    <source>
        <strain evidence="1 2">R8-17</strain>
    </source>
</reference>
<protein>
    <submittedName>
        <fullName evidence="1">Uncharacterized protein</fullName>
    </submittedName>
</protein>
<organism evidence="1 2">
    <name type="scientific">Thalassospira profundimaris</name>
    <dbReference type="NCBI Taxonomy" id="502049"/>
    <lineage>
        <taxon>Bacteria</taxon>
        <taxon>Pseudomonadati</taxon>
        <taxon>Pseudomonadota</taxon>
        <taxon>Alphaproteobacteria</taxon>
        <taxon>Rhodospirillales</taxon>
        <taxon>Thalassospiraceae</taxon>
        <taxon>Thalassospira</taxon>
    </lineage>
</organism>
<gene>
    <name evidence="1" type="ORF">TH6_08535</name>
</gene>
<evidence type="ECO:0000313" key="1">
    <source>
        <dbReference type="EMBL" id="RCK23074.1"/>
    </source>
</evidence>
<dbReference type="EMBL" id="JPWB01000003">
    <property type="protein sequence ID" value="RCK23074.1"/>
    <property type="molecule type" value="Genomic_DNA"/>
</dbReference>
<proteinExistence type="predicted"/>
<name>A0A367VCZ4_9PROT</name>
<sequence length="83" mass="9525">MKKTENIDHFPTWQASDGSPLSCVEKIKVLNDNFGELREIMQDALEDALLMGCDEEQFRNVMHDLVAELHNPYAKNDTSDKQD</sequence>